<organism evidence="12 13">
    <name type="scientific">Symbiodinium pilosum</name>
    <name type="common">Dinoflagellate</name>
    <dbReference type="NCBI Taxonomy" id="2952"/>
    <lineage>
        <taxon>Eukaryota</taxon>
        <taxon>Sar</taxon>
        <taxon>Alveolata</taxon>
        <taxon>Dinophyceae</taxon>
        <taxon>Suessiales</taxon>
        <taxon>Symbiodiniaceae</taxon>
        <taxon>Symbiodinium</taxon>
    </lineage>
</organism>
<evidence type="ECO:0000256" key="1">
    <source>
        <dbReference type="ARBA" id="ARBA00001974"/>
    </source>
</evidence>
<dbReference type="InterPro" id="IPR036922">
    <property type="entry name" value="Rieske_2Fe-2S_sf"/>
</dbReference>
<dbReference type="InterPro" id="IPR001834">
    <property type="entry name" value="CBR-like"/>
</dbReference>
<dbReference type="OrthoDB" id="426882at2759"/>
<dbReference type="InterPro" id="IPR001433">
    <property type="entry name" value="OxRdtase_FAD/NAD-bd"/>
</dbReference>
<evidence type="ECO:0000313" key="13">
    <source>
        <dbReference type="Proteomes" id="UP000649617"/>
    </source>
</evidence>
<comment type="cofactor">
    <cofactor evidence="1 9">
        <name>FAD</name>
        <dbReference type="ChEBI" id="CHEBI:57692"/>
    </cofactor>
</comment>
<dbReference type="GO" id="GO:0046872">
    <property type="term" value="F:metal ion binding"/>
    <property type="evidence" value="ECO:0007669"/>
    <property type="project" value="UniProtKB-KW"/>
</dbReference>
<feature type="binding site" evidence="9">
    <location>
        <position position="339"/>
    </location>
    <ligand>
        <name>FAD</name>
        <dbReference type="ChEBI" id="CHEBI:57692"/>
    </ligand>
</feature>
<feature type="non-terminal residue" evidence="12">
    <location>
        <position position="1"/>
    </location>
</feature>
<accession>A0A812L9P4</accession>
<dbReference type="PANTHER" id="PTHR19370">
    <property type="entry name" value="NADH-CYTOCHROME B5 REDUCTASE"/>
    <property type="match status" value="1"/>
</dbReference>
<feature type="binding site" evidence="9">
    <location>
        <position position="279"/>
    </location>
    <ligand>
        <name>FAD</name>
        <dbReference type="ChEBI" id="CHEBI:57692"/>
    </ligand>
</feature>
<dbReference type="InterPro" id="IPR008333">
    <property type="entry name" value="Cbr1-like_FAD-bd_dom"/>
</dbReference>
<dbReference type="Pfam" id="PF22543">
    <property type="entry name" value="Rieske_4"/>
    <property type="match status" value="1"/>
</dbReference>
<dbReference type="GO" id="GO:0016491">
    <property type="term" value="F:oxidoreductase activity"/>
    <property type="evidence" value="ECO:0007669"/>
    <property type="project" value="UniProtKB-KW"/>
</dbReference>
<keyword evidence="5 9" id="KW-0274">FAD</keyword>
<dbReference type="InterPro" id="IPR017938">
    <property type="entry name" value="Riboflavin_synthase-like_b-brl"/>
</dbReference>
<evidence type="ECO:0000256" key="3">
    <source>
        <dbReference type="ARBA" id="ARBA00022714"/>
    </source>
</evidence>
<feature type="binding site" evidence="9">
    <location>
        <position position="262"/>
    </location>
    <ligand>
        <name>FAD</name>
        <dbReference type="ChEBI" id="CHEBI:57692"/>
    </ligand>
</feature>
<dbReference type="CDD" id="cd06183">
    <property type="entry name" value="cyt_b5_reduct_like"/>
    <property type="match status" value="1"/>
</dbReference>
<dbReference type="CDD" id="cd03467">
    <property type="entry name" value="Rieske"/>
    <property type="match status" value="1"/>
</dbReference>
<keyword evidence="8" id="KW-0411">Iron-sulfur</keyword>
<dbReference type="Gene3D" id="3.40.50.80">
    <property type="entry name" value="Nucleotide-binding domain of ferredoxin-NADP reductase (FNR) module"/>
    <property type="match status" value="1"/>
</dbReference>
<dbReference type="Pfam" id="PF00175">
    <property type="entry name" value="NAD_binding_1"/>
    <property type="match status" value="1"/>
</dbReference>
<feature type="binding site" evidence="9">
    <location>
        <position position="260"/>
    </location>
    <ligand>
        <name>FAD</name>
        <dbReference type="ChEBI" id="CHEBI:57692"/>
    </ligand>
</feature>
<dbReference type="Gene3D" id="2.40.30.10">
    <property type="entry name" value="Translation factors"/>
    <property type="match status" value="1"/>
</dbReference>
<dbReference type="Pfam" id="PF00970">
    <property type="entry name" value="FAD_binding_6"/>
    <property type="match status" value="1"/>
</dbReference>
<comment type="caution">
    <text evidence="12">The sequence shown here is derived from an EMBL/GenBank/DDBJ whole genome shotgun (WGS) entry which is preliminary data.</text>
</comment>
<reference evidence="12" key="1">
    <citation type="submission" date="2021-02" db="EMBL/GenBank/DDBJ databases">
        <authorList>
            <person name="Dougan E. K."/>
            <person name="Rhodes N."/>
            <person name="Thang M."/>
            <person name="Chan C."/>
        </authorList>
    </citation>
    <scope>NUCLEOTIDE SEQUENCE</scope>
</reference>
<dbReference type="InterPro" id="IPR017927">
    <property type="entry name" value="FAD-bd_FR_type"/>
</dbReference>
<evidence type="ECO:0000259" key="10">
    <source>
        <dbReference type="PROSITE" id="PS51296"/>
    </source>
</evidence>
<dbReference type="Gene3D" id="2.102.10.10">
    <property type="entry name" value="Rieske [2Fe-2S] iron-sulphur domain"/>
    <property type="match status" value="1"/>
</dbReference>
<dbReference type="SUPFAM" id="SSF52343">
    <property type="entry name" value="Ferredoxin reductase-like, C-terminal NADP-linked domain"/>
    <property type="match status" value="1"/>
</dbReference>
<keyword evidence="3" id="KW-0001">2Fe-2S</keyword>
<dbReference type="PROSITE" id="PS51296">
    <property type="entry name" value="RIESKE"/>
    <property type="match status" value="1"/>
</dbReference>
<keyword evidence="4" id="KW-0479">Metal-binding</keyword>
<sequence length="454" mass="49940">AALSRPGARLHAEVQGRFVSVVQGQGGVLHCIDSICYHTGGPLAIGDIEEVNGELCIRCPWHDYGVRLTDGAKPYQSMKFDPATKKLIPDGWKYTRNTQRTHEVMLREGGGQEGGIWVKLSQEGKFESDQFAYNANAAKNVAQGDRAFAPDGKSLDCPEKPPSSGYKRSGEVMAELRAKASAQKMPPPALLTQPATLQSLHPREWRPFRLLSKKQLAGSIWLFRFALPAEQRLGWASLRHVQIRMTLPKTDGSGPATVEREYTPVSPLGRPGSFDLAVKIYSEGLLTPRLAKMAPGQLVDMRGPLGDFNLSWSAKTLTRLQQIVNFRSLVFVVAGSGITPAIQALQDWVASGLGRSEISVTLVYSNRSEDEIAFLTELRQLEQQFASRFRLFLAVSQPKAFKDGHCGRVDQKVLEQWLGHGSNDTLALVCGPPGFNDLMKEGLCNLGFAHIFCL</sequence>
<keyword evidence="6" id="KW-0560">Oxidoreductase</keyword>
<dbReference type="EMBL" id="CAJNIZ010005281">
    <property type="protein sequence ID" value="CAE7240463.1"/>
    <property type="molecule type" value="Genomic_DNA"/>
</dbReference>
<dbReference type="InterPro" id="IPR054716">
    <property type="entry name" value="Sol_Rieske_ferrdox_dom"/>
</dbReference>
<dbReference type="PRINTS" id="PR00406">
    <property type="entry name" value="CYTB5RDTASE"/>
</dbReference>
<evidence type="ECO:0000256" key="4">
    <source>
        <dbReference type="ARBA" id="ARBA00022723"/>
    </source>
</evidence>
<evidence type="ECO:0000256" key="6">
    <source>
        <dbReference type="ARBA" id="ARBA00023002"/>
    </source>
</evidence>
<dbReference type="Proteomes" id="UP000649617">
    <property type="component" value="Unassembled WGS sequence"/>
</dbReference>
<dbReference type="SUPFAM" id="SSF63380">
    <property type="entry name" value="Riboflavin synthase domain-like"/>
    <property type="match status" value="1"/>
</dbReference>
<evidence type="ECO:0000256" key="8">
    <source>
        <dbReference type="ARBA" id="ARBA00023014"/>
    </source>
</evidence>
<evidence type="ECO:0000256" key="9">
    <source>
        <dbReference type="PIRSR" id="PIRSR601834-1"/>
    </source>
</evidence>
<dbReference type="PROSITE" id="PS51384">
    <property type="entry name" value="FAD_FR"/>
    <property type="match status" value="1"/>
</dbReference>
<feature type="domain" description="Rieske" evidence="10">
    <location>
        <begin position="1"/>
        <end position="62"/>
    </location>
</feature>
<evidence type="ECO:0000256" key="7">
    <source>
        <dbReference type="ARBA" id="ARBA00023004"/>
    </source>
</evidence>
<evidence type="ECO:0000256" key="2">
    <source>
        <dbReference type="ARBA" id="ARBA00022630"/>
    </source>
</evidence>
<evidence type="ECO:0000313" key="12">
    <source>
        <dbReference type="EMBL" id="CAE7240463.1"/>
    </source>
</evidence>
<proteinExistence type="predicted"/>
<feature type="domain" description="FAD-binding FR-type" evidence="11">
    <location>
        <begin position="203"/>
        <end position="311"/>
    </location>
</feature>
<dbReference type="AlphaFoldDB" id="A0A812L9P4"/>
<dbReference type="InterPro" id="IPR039261">
    <property type="entry name" value="FNR_nucleotide-bd"/>
</dbReference>
<name>A0A812L9P4_SYMPI</name>
<dbReference type="SUPFAM" id="SSF50022">
    <property type="entry name" value="ISP domain"/>
    <property type="match status" value="1"/>
</dbReference>
<keyword evidence="2 9" id="KW-0285">Flavoprotein</keyword>
<keyword evidence="7" id="KW-0408">Iron</keyword>
<evidence type="ECO:0000259" key="11">
    <source>
        <dbReference type="PROSITE" id="PS51384"/>
    </source>
</evidence>
<protein>
    <submittedName>
        <fullName evidence="12">Uncharacterized protein</fullName>
    </submittedName>
</protein>
<keyword evidence="13" id="KW-1185">Reference proteome</keyword>
<evidence type="ECO:0000256" key="5">
    <source>
        <dbReference type="ARBA" id="ARBA00022827"/>
    </source>
</evidence>
<dbReference type="InterPro" id="IPR017941">
    <property type="entry name" value="Rieske_2Fe-2S"/>
</dbReference>
<gene>
    <name evidence="12" type="ORF">SPIL2461_LOCUS4110</name>
</gene>
<dbReference type="GO" id="GO:0051537">
    <property type="term" value="F:2 iron, 2 sulfur cluster binding"/>
    <property type="evidence" value="ECO:0007669"/>
    <property type="project" value="UniProtKB-KW"/>
</dbReference>